<evidence type="ECO:0000256" key="2">
    <source>
        <dbReference type="ARBA" id="ARBA00022777"/>
    </source>
</evidence>
<dbReference type="GO" id="GO:0004371">
    <property type="term" value="F:glycerone kinase activity"/>
    <property type="evidence" value="ECO:0007669"/>
    <property type="project" value="InterPro"/>
</dbReference>
<keyword evidence="5" id="KW-1185">Reference proteome</keyword>
<dbReference type="FunFam" id="1.25.40.340:FF:000002">
    <property type="entry name" value="Dihydroxyacetone kinase, L subunit"/>
    <property type="match status" value="1"/>
</dbReference>
<dbReference type="InterPro" id="IPR050861">
    <property type="entry name" value="Dihydroxyacetone_Kinase"/>
</dbReference>
<dbReference type="RefSeq" id="WP_133035082.1">
    <property type="nucleotide sequence ID" value="NZ_BAABEI010000007.1"/>
</dbReference>
<dbReference type="NCBIfam" id="TIGR02365">
    <property type="entry name" value="dha_L_ycgS"/>
    <property type="match status" value="1"/>
</dbReference>
<feature type="domain" description="DhaL" evidence="3">
    <location>
        <begin position="7"/>
        <end position="209"/>
    </location>
</feature>
<dbReference type="PANTHER" id="PTHR28629">
    <property type="entry name" value="TRIOKINASE/FMN CYCLASE"/>
    <property type="match status" value="1"/>
</dbReference>
<gene>
    <name evidence="4" type="ORF">EV665_110154</name>
</gene>
<dbReference type="InterPro" id="IPR012737">
    <property type="entry name" value="DhaK_L_YcgS"/>
</dbReference>
<dbReference type="GO" id="GO:0019563">
    <property type="term" value="P:glycerol catabolic process"/>
    <property type="evidence" value="ECO:0007669"/>
    <property type="project" value="TreeGrafter"/>
</dbReference>
<protein>
    <submittedName>
        <fullName evidence="4">Dihydroxyacetone kinase DhaL subunit</fullName>
    </submittedName>
</protein>
<dbReference type="AlphaFoldDB" id="A0A4R2CRE7"/>
<evidence type="ECO:0000256" key="1">
    <source>
        <dbReference type="ARBA" id="ARBA00022679"/>
    </source>
</evidence>
<dbReference type="Proteomes" id="UP000295351">
    <property type="component" value="Unassembled WGS sequence"/>
</dbReference>
<keyword evidence="2 4" id="KW-0418">Kinase</keyword>
<evidence type="ECO:0000313" key="4">
    <source>
        <dbReference type="EMBL" id="TCN43556.1"/>
    </source>
</evidence>
<dbReference type="PROSITE" id="PS51480">
    <property type="entry name" value="DHAL"/>
    <property type="match status" value="1"/>
</dbReference>
<evidence type="ECO:0000313" key="5">
    <source>
        <dbReference type="Proteomes" id="UP000295351"/>
    </source>
</evidence>
<dbReference type="PANTHER" id="PTHR28629:SF4">
    <property type="entry name" value="TRIOKINASE_FMN CYCLASE"/>
    <property type="match status" value="1"/>
</dbReference>
<dbReference type="Gene3D" id="1.25.40.340">
    <property type="match status" value="1"/>
</dbReference>
<dbReference type="GO" id="GO:0005829">
    <property type="term" value="C:cytosol"/>
    <property type="evidence" value="ECO:0007669"/>
    <property type="project" value="TreeGrafter"/>
</dbReference>
<dbReference type="EMBL" id="SLVX01000010">
    <property type="protein sequence ID" value="TCN43556.1"/>
    <property type="molecule type" value="Genomic_DNA"/>
</dbReference>
<dbReference type="Pfam" id="PF02734">
    <property type="entry name" value="Dak2"/>
    <property type="match status" value="1"/>
</dbReference>
<accession>A0A4R2CRE7</accession>
<organism evidence="4 5">
    <name type="scientific">Shinella granuli</name>
    <dbReference type="NCBI Taxonomy" id="323621"/>
    <lineage>
        <taxon>Bacteria</taxon>
        <taxon>Pseudomonadati</taxon>
        <taxon>Pseudomonadota</taxon>
        <taxon>Alphaproteobacteria</taxon>
        <taxon>Hyphomicrobiales</taxon>
        <taxon>Rhizobiaceae</taxon>
        <taxon>Shinella</taxon>
    </lineage>
</organism>
<keyword evidence="1" id="KW-0808">Transferase</keyword>
<reference evidence="4 5" key="1">
    <citation type="submission" date="2019-03" db="EMBL/GenBank/DDBJ databases">
        <title>Genomic Encyclopedia of Type Strains, Phase IV (KMG-IV): sequencing the most valuable type-strain genomes for metagenomic binning, comparative biology and taxonomic classification.</title>
        <authorList>
            <person name="Goeker M."/>
        </authorList>
    </citation>
    <scope>NUCLEOTIDE SEQUENCE [LARGE SCALE GENOMIC DNA]</scope>
    <source>
        <strain evidence="4 5">DSM 18401</strain>
    </source>
</reference>
<sequence>MSETATRVLARMFERMSEVIETEKDHLSELDGAIGDGDHGITMSIGFKAVNAALSTLDLDTASPSDVLSTAASGFLNAVGASTGPLYATGFRRAAQALADRDQLDLAACRDMLGAISEGIRDRGKAQRGDKTMLDVWLPAAEAATAGVASNLSKPDFWKAVENAAENGAAATATMIATKGRAARLRERSLGHADPGAVSAAALIKAIAGASCTQAE</sequence>
<name>A0A4R2CRE7_SHIGR</name>
<proteinExistence type="predicted"/>
<dbReference type="InterPro" id="IPR036117">
    <property type="entry name" value="DhaL_dom_sf"/>
</dbReference>
<comment type="caution">
    <text evidence="4">The sequence shown here is derived from an EMBL/GenBank/DDBJ whole genome shotgun (WGS) entry which is preliminary data.</text>
</comment>
<dbReference type="SUPFAM" id="SSF101473">
    <property type="entry name" value="DhaL-like"/>
    <property type="match status" value="1"/>
</dbReference>
<evidence type="ECO:0000259" key="3">
    <source>
        <dbReference type="PROSITE" id="PS51480"/>
    </source>
</evidence>
<dbReference type="InterPro" id="IPR004007">
    <property type="entry name" value="DhaL_dom"/>
</dbReference>
<dbReference type="SMART" id="SM01120">
    <property type="entry name" value="Dak2"/>
    <property type="match status" value="1"/>
</dbReference>